<accession>A0ABR2LI22</accession>
<organism evidence="2 3">
    <name type="scientific">Platanthera guangdongensis</name>
    <dbReference type="NCBI Taxonomy" id="2320717"/>
    <lineage>
        <taxon>Eukaryota</taxon>
        <taxon>Viridiplantae</taxon>
        <taxon>Streptophyta</taxon>
        <taxon>Embryophyta</taxon>
        <taxon>Tracheophyta</taxon>
        <taxon>Spermatophyta</taxon>
        <taxon>Magnoliopsida</taxon>
        <taxon>Liliopsida</taxon>
        <taxon>Asparagales</taxon>
        <taxon>Orchidaceae</taxon>
        <taxon>Orchidoideae</taxon>
        <taxon>Orchideae</taxon>
        <taxon>Orchidinae</taxon>
        <taxon>Platanthera</taxon>
    </lineage>
</organism>
<feature type="region of interest" description="Disordered" evidence="1">
    <location>
        <begin position="66"/>
        <end position="124"/>
    </location>
</feature>
<dbReference type="PANTHER" id="PTHR46635:SF1">
    <property type="entry name" value="GLYCOSYL TRANSFERASE FAMILY 1 PROTEIN"/>
    <property type="match status" value="1"/>
</dbReference>
<evidence type="ECO:0000313" key="2">
    <source>
        <dbReference type="EMBL" id="KAK8941813.1"/>
    </source>
</evidence>
<proteinExistence type="predicted"/>
<gene>
    <name evidence="2" type="ORF">KSP40_PGU022798</name>
</gene>
<reference evidence="2 3" key="1">
    <citation type="journal article" date="2022" name="Nat. Plants">
        <title>Genomes of leafy and leafless Platanthera orchids illuminate the evolution of mycoheterotrophy.</title>
        <authorList>
            <person name="Li M.H."/>
            <person name="Liu K.W."/>
            <person name="Li Z."/>
            <person name="Lu H.C."/>
            <person name="Ye Q.L."/>
            <person name="Zhang D."/>
            <person name="Wang J.Y."/>
            <person name="Li Y.F."/>
            <person name="Zhong Z.M."/>
            <person name="Liu X."/>
            <person name="Yu X."/>
            <person name="Liu D.K."/>
            <person name="Tu X.D."/>
            <person name="Liu B."/>
            <person name="Hao Y."/>
            <person name="Liao X.Y."/>
            <person name="Jiang Y.T."/>
            <person name="Sun W.H."/>
            <person name="Chen J."/>
            <person name="Chen Y.Q."/>
            <person name="Ai Y."/>
            <person name="Zhai J.W."/>
            <person name="Wu S.S."/>
            <person name="Zhou Z."/>
            <person name="Hsiao Y.Y."/>
            <person name="Wu W.L."/>
            <person name="Chen Y.Y."/>
            <person name="Lin Y.F."/>
            <person name="Hsu J.L."/>
            <person name="Li C.Y."/>
            <person name="Wang Z.W."/>
            <person name="Zhao X."/>
            <person name="Zhong W.Y."/>
            <person name="Ma X.K."/>
            <person name="Ma L."/>
            <person name="Huang J."/>
            <person name="Chen G.Z."/>
            <person name="Huang M.Z."/>
            <person name="Huang L."/>
            <person name="Peng D.H."/>
            <person name="Luo Y.B."/>
            <person name="Zou S.Q."/>
            <person name="Chen S.P."/>
            <person name="Lan S."/>
            <person name="Tsai W.C."/>
            <person name="Van de Peer Y."/>
            <person name="Liu Z.J."/>
        </authorList>
    </citation>
    <scope>NUCLEOTIDE SEQUENCE [LARGE SCALE GENOMIC DNA]</scope>
    <source>
        <strain evidence="2">Lor288</strain>
    </source>
</reference>
<keyword evidence="3" id="KW-1185">Reference proteome</keyword>
<comment type="caution">
    <text evidence="2">The sequence shown here is derived from an EMBL/GenBank/DDBJ whole genome shotgun (WGS) entry which is preliminary data.</text>
</comment>
<name>A0ABR2LI22_9ASPA</name>
<evidence type="ECO:0000256" key="1">
    <source>
        <dbReference type="SAM" id="MobiDB-lite"/>
    </source>
</evidence>
<dbReference type="EMBL" id="JBBWWR010000019">
    <property type="protein sequence ID" value="KAK8941813.1"/>
    <property type="molecule type" value="Genomic_DNA"/>
</dbReference>
<dbReference type="Proteomes" id="UP001412067">
    <property type="component" value="Unassembled WGS sequence"/>
</dbReference>
<feature type="compositionally biased region" description="Basic residues" evidence="1">
    <location>
        <begin position="69"/>
        <end position="95"/>
    </location>
</feature>
<sequence>MGGRRDGIEGATGGQILLDRQSKSEKPAKKLKWAHDLAEEFDSDHPSRRWLWSSTGEVFWQGIQDRERNMRHRQKEKRRPQRKDKIRRIKSRTRQKSLEKCIKPPPEAITEHNSSARLVDHLLQ</sequence>
<protein>
    <submittedName>
        <fullName evidence="2">Uncharacterized protein</fullName>
    </submittedName>
</protein>
<dbReference type="PANTHER" id="PTHR46635">
    <property type="entry name" value="GLYCOSYL TRANSFERASE FAMILY 1 PROTEIN"/>
    <property type="match status" value="1"/>
</dbReference>
<evidence type="ECO:0000313" key="3">
    <source>
        <dbReference type="Proteomes" id="UP001412067"/>
    </source>
</evidence>
<feature type="region of interest" description="Disordered" evidence="1">
    <location>
        <begin position="1"/>
        <end position="26"/>
    </location>
</feature>